<name>A0A4Y2MCV0_ARAVE</name>
<proteinExistence type="predicted"/>
<comment type="caution">
    <text evidence="1">The sequence shown here is derived from an EMBL/GenBank/DDBJ whole genome shotgun (WGS) entry which is preliminary data.</text>
</comment>
<dbReference type="EMBL" id="BGPR01007180">
    <property type="protein sequence ID" value="GBN24935.1"/>
    <property type="molecule type" value="Genomic_DNA"/>
</dbReference>
<protein>
    <submittedName>
        <fullName evidence="1">Uncharacterized protein</fullName>
    </submittedName>
</protein>
<dbReference type="AlphaFoldDB" id="A0A4Y2MCV0"/>
<gene>
    <name evidence="1" type="ORF">AVEN_170655_1</name>
</gene>
<evidence type="ECO:0000313" key="2">
    <source>
        <dbReference type="Proteomes" id="UP000499080"/>
    </source>
</evidence>
<dbReference type="Proteomes" id="UP000499080">
    <property type="component" value="Unassembled WGS sequence"/>
</dbReference>
<accession>A0A4Y2MCV0</accession>
<keyword evidence="2" id="KW-1185">Reference proteome</keyword>
<reference evidence="1 2" key="1">
    <citation type="journal article" date="2019" name="Sci. Rep.">
        <title>Orb-weaving spider Araneus ventricosus genome elucidates the spidroin gene catalogue.</title>
        <authorList>
            <person name="Kono N."/>
            <person name="Nakamura H."/>
            <person name="Ohtoshi R."/>
            <person name="Moran D.A.P."/>
            <person name="Shinohara A."/>
            <person name="Yoshida Y."/>
            <person name="Fujiwara M."/>
            <person name="Mori M."/>
            <person name="Tomita M."/>
            <person name="Arakawa K."/>
        </authorList>
    </citation>
    <scope>NUCLEOTIDE SEQUENCE [LARGE SCALE GENOMIC DNA]</scope>
</reference>
<evidence type="ECO:0000313" key="1">
    <source>
        <dbReference type="EMBL" id="GBN24935.1"/>
    </source>
</evidence>
<sequence length="115" mass="12839">MLLSKCPFLFLATNRLTLRAFERTTTLPRLTHSVTAGRFPVLSVTCRPLPVRVTAFSRSVVKKIFGLSFVLREIPLLGKVEKHSMAVQWKLPGNSYRLFDDCASVTLNGTSDGQN</sequence>
<organism evidence="1 2">
    <name type="scientific">Araneus ventricosus</name>
    <name type="common">Orbweaver spider</name>
    <name type="synonym">Epeira ventricosa</name>
    <dbReference type="NCBI Taxonomy" id="182803"/>
    <lineage>
        <taxon>Eukaryota</taxon>
        <taxon>Metazoa</taxon>
        <taxon>Ecdysozoa</taxon>
        <taxon>Arthropoda</taxon>
        <taxon>Chelicerata</taxon>
        <taxon>Arachnida</taxon>
        <taxon>Araneae</taxon>
        <taxon>Araneomorphae</taxon>
        <taxon>Entelegynae</taxon>
        <taxon>Araneoidea</taxon>
        <taxon>Araneidae</taxon>
        <taxon>Araneus</taxon>
    </lineage>
</organism>